<keyword evidence="6" id="KW-1185">Reference proteome</keyword>
<reference evidence="5" key="1">
    <citation type="journal article" date="2020" name="Stud. Mycol.">
        <title>101 Dothideomycetes genomes: a test case for predicting lifestyles and emergence of pathogens.</title>
        <authorList>
            <person name="Haridas S."/>
            <person name="Albert R."/>
            <person name="Binder M."/>
            <person name="Bloem J."/>
            <person name="Labutti K."/>
            <person name="Salamov A."/>
            <person name="Andreopoulos B."/>
            <person name="Baker S."/>
            <person name="Barry K."/>
            <person name="Bills G."/>
            <person name="Bluhm B."/>
            <person name="Cannon C."/>
            <person name="Castanera R."/>
            <person name="Culley D."/>
            <person name="Daum C."/>
            <person name="Ezra D."/>
            <person name="Gonzalez J."/>
            <person name="Henrissat B."/>
            <person name="Kuo A."/>
            <person name="Liang C."/>
            <person name="Lipzen A."/>
            <person name="Lutzoni F."/>
            <person name="Magnuson J."/>
            <person name="Mondo S."/>
            <person name="Nolan M."/>
            <person name="Ohm R."/>
            <person name="Pangilinan J."/>
            <person name="Park H.-J."/>
            <person name="Ramirez L."/>
            <person name="Alfaro M."/>
            <person name="Sun H."/>
            <person name="Tritt A."/>
            <person name="Yoshinaga Y."/>
            <person name="Zwiers L.-H."/>
            <person name="Turgeon B."/>
            <person name="Goodwin S."/>
            <person name="Spatafora J."/>
            <person name="Crous P."/>
            <person name="Grigoriev I."/>
        </authorList>
    </citation>
    <scope>NUCLEOTIDE SEQUENCE</scope>
    <source>
        <strain evidence="5">ATCC 16933</strain>
    </source>
</reference>
<dbReference type="PRINTS" id="PR00469">
    <property type="entry name" value="PNDRDTASEII"/>
</dbReference>
<evidence type="ECO:0000313" key="6">
    <source>
        <dbReference type="Proteomes" id="UP000799766"/>
    </source>
</evidence>
<dbReference type="PANTHER" id="PTHR48105">
    <property type="entry name" value="THIOREDOXIN REDUCTASE 1-RELATED-RELATED"/>
    <property type="match status" value="1"/>
</dbReference>
<dbReference type="InterPro" id="IPR050097">
    <property type="entry name" value="Ferredoxin-NADP_redctase_2"/>
</dbReference>
<dbReference type="GO" id="GO:0097237">
    <property type="term" value="P:cellular response to toxic substance"/>
    <property type="evidence" value="ECO:0007669"/>
    <property type="project" value="UniProtKB-ARBA"/>
</dbReference>
<evidence type="ECO:0000256" key="2">
    <source>
        <dbReference type="ARBA" id="ARBA00022630"/>
    </source>
</evidence>
<sequence>MTTEPLDALIIGGGPAGLAAATGLVRQLFTAVVFDSGKYRNDVASHMHSVVGYDHVPPATFRAKGRADILARYQTVRFEDVAVESVRQTDDGLFEAVDASGKEWLGRKVVLAMGVRDILPAIDGFADCWGRRIFHCLFCHGYEERGAASTGVLAVGPVMGNPMMAMHQAHSAKRLAHKVTVYTNGSEELAGQLRPEIAGEPGFSVDTRPISGLAKGPKGSEVVVKFANGDEPQVEGFLVYNPQTEPNGPFVKQLGLELTAMGDIKSTPPFYQSSVPGVFAAGDCGTMFKVVPNAMAMGGFAAGGISFQLHGGDMSQFQH</sequence>
<evidence type="ECO:0000259" key="4">
    <source>
        <dbReference type="Pfam" id="PF07992"/>
    </source>
</evidence>
<dbReference type="PRINTS" id="PR00368">
    <property type="entry name" value="FADPNR"/>
</dbReference>
<dbReference type="AlphaFoldDB" id="A0A6A6PFE4"/>
<evidence type="ECO:0000256" key="1">
    <source>
        <dbReference type="ARBA" id="ARBA00009333"/>
    </source>
</evidence>
<evidence type="ECO:0000313" key="5">
    <source>
        <dbReference type="EMBL" id="KAF2462083.1"/>
    </source>
</evidence>
<proteinExistence type="inferred from homology"/>
<evidence type="ECO:0000256" key="3">
    <source>
        <dbReference type="ARBA" id="ARBA00023002"/>
    </source>
</evidence>
<dbReference type="OrthoDB" id="10260355at2759"/>
<organism evidence="5 6">
    <name type="scientific">Lineolata rhizophorae</name>
    <dbReference type="NCBI Taxonomy" id="578093"/>
    <lineage>
        <taxon>Eukaryota</taxon>
        <taxon>Fungi</taxon>
        <taxon>Dikarya</taxon>
        <taxon>Ascomycota</taxon>
        <taxon>Pezizomycotina</taxon>
        <taxon>Dothideomycetes</taxon>
        <taxon>Dothideomycetes incertae sedis</taxon>
        <taxon>Lineolatales</taxon>
        <taxon>Lineolataceae</taxon>
        <taxon>Lineolata</taxon>
    </lineage>
</organism>
<feature type="domain" description="FAD/NAD(P)-binding" evidence="4">
    <location>
        <begin position="7"/>
        <end position="298"/>
    </location>
</feature>
<dbReference type="SUPFAM" id="SSF51905">
    <property type="entry name" value="FAD/NAD(P)-binding domain"/>
    <property type="match status" value="1"/>
</dbReference>
<dbReference type="Pfam" id="PF07992">
    <property type="entry name" value="Pyr_redox_2"/>
    <property type="match status" value="1"/>
</dbReference>
<dbReference type="GO" id="GO:0016491">
    <property type="term" value="F:oxidoreductase activity"/>
    <property type="evidence" value="ECO:0007669"/>
    <property type="project" value="UniProtKB-KW"/>
</dbReference>
<protein>
    <recommendedName>
        <fullName evidence="4">FAD/NAD(P)-binding domain-containing protein</fullName>
    </recommendedName>
</protein>
<dbReference type="Gene3D" id="3.50.50.60">
    <property type="entry name" value="FAD/NAD(P)-binding domain"/>
    <property type="match status" value="2"/>
</dbReference>
<dbReference type="EMBL" id="MU001670">
    <property type="protein sequence ID" value="KAF2462083.1"/>
    <property type="molecule type" value="Genomic_DNA"/>
</dbReference>
<dbReference type="InterPro" id="IPR023753">
    <property type="entry name" value="FAD/NAD-binding_dom"/>
</dbReference>
<accession>A0A6A6PFE4</accession>
<keyword evidence="3" id="KW-0560">Oxidoreductase</keyword>
<name>A0A6A6PFE4_9PEZI</name>
<dbReference type="InterPro" id="IPR036188">
    <property type="entry name" value="FAD/NAD-bd_sf"/>
</dbReference>
<comment type="similarity">
    <text evidence="1">Belongs to the class-II pyridine nucleotide-disulfide oxidoreductase family.</text>
</comment>
<keyword evidence="2" id="KW-0285">Flavoprotein</keyword>
<gene>
    <name evidence="5" type="ORF">BDY21DRAFT_312963</name>
</gene>
<dbReference type="Proteomes" id="UP000799766">
    <property type="component" value="Unassembled WGS sequence"/>
</dbReference>